<dbReference type="InterPro" id="IPR001789">
    <property type="entry name" value="Sig_transdc_resp-reg_receiver"/>
</dbReference>
<evidence type="ECO:0000259" key="5">
    <source>
        <dbReference type="PROSITE" id="PS01124"/>
    </source>
</evidence>
<evidence type="ECO:0000256" key="2">
    <source>
        <dbReference type="ARBA" id="ARBA00023125"/>
    </source>
</evidence>
<dbReference type="RefSeq" id="WP_068694920.1">
    <property type="nucleotide sequence ID" value="NZ_CP014167.1"/>
</dbReference>
<keyword evidence="4" id="KW-0597">Phosphoprotein</keyword>
<feature type="modified residue" description="4-aspartylphosphate" evidence="4">
    <location>
        <position position="55"/>
    </location>
</feature>
<dbReference type="InterPro" id="IPR018060">
    <property type="entry name" value="HTH_AraC"/>
</dbReference>
<reference evidence="7 8" key="1">
    <citation type="submission" date="2016-01" db="EMBL/GenBank/DDBJ databases">
        <title>Complete Genome Sequence of Paenibacillus yonginensis DCY84, a novel Plant Growth-Promoting Bacteria with Elicitation of Induced Systemic Resistance.</title>
        <authorList>
            <person name="Kim Y.J."/>
            <person name="Yang D.C."/>
            <person name="Sukweenadhi J."/>
        </authorList>
    </citation>
    <scope>NUCLEOTIDE SEQUENCE [LARGE SCALE GENOMIC DNA]</scope>
    <source>
        <strain evidence="7 8">DCY84</strain>
    </source>
</reference>
<keyword evidence="3" id="KW-0804">Transcription</keyword>
<dbReference type="OrthoDB" id="9794370at2"/>
<dbReference type="PRINTS" id="PR00032">
    <property type="entry name" value="HTHARAC"/>
</dbReference>
<dbReference type="InterPro" id="IPR011006">
    <property type="entry name" value="CheY-like_superfamily"/>
</dbReference>
<dbReference type="PROSITE" id="PS01124">
    <property type="entry name" value="HTH_ARAC_FAMILY_2"/>
    <property type="match status" value="1"/>
</dbReference>
<keyword evidence="8" id="KW-1185">Reference proteome</keyword>
<dbReference type="PANTHER" id="PTHR43280:SF2">
    <property type="entry name" value="HTH-TYPE TRANSCRIPTIONAL REGULATOR EXSA"/>
    <property type="match status" value="1"/>
</dbReference>
<dbReference type="InterPro" id="IPR018062">
    <property type="entry name" value="HTH_AraC-typ_CS"/>
</dbReference>
<dbReference type="Gene3D" id="1.10.10.60">
    <property type="entry name" value="Homeodomain-like"/>
    <property type="match status" value="2"/>
</dbReference>
<dbReference type="SMART" id="SM00342">
    <property type="entry name" value="HTH_ARAC"/>
    <property type="match status" value="1"/>
</dbReference>
<evidence type="ECO:0000256" key="4">
    <source>
        <dbReference type="PROSITE-ProRule" id="PRU00169"/>
    </source>
</evidence>
<evidence type="ECO:0000256" key="3">
    <source>
        <dbReference type="ARBA" id="ARBA00023163"/>
    </source>
</evidence>
<dbReference type="AlphaFoldDB" id="A0A1B1MYR9"/>
<dbReference type="Pfam" id="PF12833">
    <property type="entry name" value="HTH_18"/>
    <property type="match status" value="1"/>
</dbReference>
<feature type="domain" description="HTH araC/xylS-type" evidence="5">
    <location>
        <begin position="423"/>
        <end position="521"/>
    </location>
</feature>
<proteinExistence type="predicted"/>
<dbReference type="GO" id="GO:0043565">
    <property type="term" value="F:sequence-specific DNA binding"/>
    <property type="evidence" value="ECO:0007669"/>
    <property type="project" value="InterPro"/>
</dbReference>
<dbReference type="GO" id="GO:0003700">
    <property type="term" value="F:DNA-binding transcription factor activity"/>
    <property type="evidence" value="ECO:0007669"/>
    <property type="project" value="InterPro"/>
</dbReference>
<dbReference type="PANTHER" id="PTHR43280">
    <property type="entry name" value="ARAC-FAMILY TRANSCRIPTIONAL REGULATOR"/>
    <property type="match status" value="1"/>
</dbReference>
<gene>
    <name evidence="7" type="ORF">AWM70_06825</name>
</gene>
<dbReference type="KEGG" id="pyg:AWM70_06825"/>
<keyword evidence="1" id="KW-0805">Transcription regulation</keyword>
<dbReference type="SMART" id="SM00448">
    <property type="entry name" value="REC"/>
    <property type="match status" value="1"/>
</dbReference>
<dbReference type="SUPFAM" id="SSF52172">
    <property type="entry name" value="CheY-like"/>
    <property type="match status" value="1"/>
</dbReference>
<dbReference type="Gene3D" id="3.40.50.2300">
    <property type="match status" value="1"/>
</dbReference>
<dbReference type="CDD" id="cd17536">
    <property type="entry name" value="REC_YesN-like"/>
    <property type="match status" value="1"/>
</dbReference>
<dbReference type="SUPFAM" id="SSF46689">
    <property type="entry name" value="Homeodomain-like"/>
    <property type="match status" value="2"/>
</dbReference>
<dbReference type="Proteomes" id="UP000092573">
    <property type="component" value="Chromosome"/>
</dbReference>
<protein>
    <submittedName>
        <fullName evidence="7">Two-component system response regulator</fullName>
    </submittedName>
</protein>
<accession>A0A1B1MYR9</accession>
<dbReference type="InterPro" id="IPR020449">
    <property type="entry name" value="Tscrpt_reg_AraC-type_HTH"/>
</dbReference>
<feature type="domain" description="Response regulatory" evidence="6">
    <location>
        <begin position="3"/>
        <end position="120"/>
    </location>
</feature>
<dbReference type="PROSITE" id="PS00041">
    <property type="entry name" value="HTH_ARAC_FAMILY_1"/>
    <property type="match status" value="1"/>
</dbReference>
<dbReference type="EMBL" id="CP014167">
    <property type="protein sequence ID" value="ANS74330.1"/>
    <property type="molecule type" value="Genomic_DNA"/>
</dbReference>
<sequence>MYSILLVDDETIELEMLRDYIRWEEMGIYVAGTAVNGKDALEKIEVIQPDIVLTDVQMPLMNGIELAKRVRERYDWMQLVFLTGHDEFAYVKSALNVGAIGYLLKPLDLTEIVAVMERVKQNCEEVALKNRSIQVAKANVFKELLFERNPERIENLKSSFCKLARRQEAGVYSLLLCDIHPGAAEDGAILEDEANLFRSLAERFLAAEKLTGMTVSIRDCEIGVFLERSAKAGSVLEAEQGSMFRIARLWSAFLQEKAGFPVTIAVNEQIAELTDLAHLYERSKSVLADQFYVGEGTVISGSENRTALHDELMPPFPADRWLEAVNQLDRETVRELVHEYMSGLIRLRAGRKAVCDWAIQLIGRLEEEILHQSAGGYERGELYYSVYNVRTIQQIEVMVLKAAGETMERLGERFMDKNAKLVHQVCTLIDQTYHEPITINSLSDQVYLSPNYLRSIFKEKTGMTIHDYLTKIRLDKAKQLLADGSLKVQDIARKVGYESTSYFISLFLKNQGVTPNEYRKNL</sequence>
<keyword evidence="2" id="KW-0238">DNA-binding</keyword>
<dbReference type="GO" id="GO:0000160">
    <property type="term" value="P:phosphorelay signal transduction system"/>
    <property type="evidence" value="ECO:0007669"/>
    <property type="project" value="InterPro"/>
</dbReference>
<dbReference type="PROSITE" id="PS50110">
    <property type="entry name" value="RESPONSE_REGULATORY"/>
    <property type="match status" value="1"/>
</dbReference>
<evidence type="ECO:0000259" key="6">
    <source>
        <dbReference type="PROSITE" id="PS50110"/>
    </source>
</evidence>
<evidence type="ECO:0000313" key="8">
    <source>
        <dbReference type="Proteomes" id="UP000092573"/>
    </source>
</evidence>
<organism evidence="7 8">
    <name type="scientific">Paenibacillus yonginensis</name>
    <dbReference type="NCBI Taxonomy" id="1462996"/>
    <lineage>
        <taxon>Bacteria</taxon>
        <taxon>Bacillati</taxon>
        <taxon>Bacillota</taxon>
        <taxon>Bacilli</taxon>
        <taxon>Bacillales</taxon>
        <taxon>Paenibacillaceae</taxon>
        <taxon>Paenibacillus</taxon>
    </lineage>
</organism>
<dbReference type="InterPro" id="IPR009057">
    <property type="entry name" value="Homeodomain-like_sf"/>
</dbReference>
<evidence type="ECO:0000256" key="1">
    <source>
        <dbReference type="ARBA" id="ARBA00023015"/>
    </source>
</evidence>
<name>A0A1B1MYR9_9BACL</name>
<dbReference type="Pfam" id="PF00072">
    <property type="entry name" value="Response_reg"/>
    <property type="match status" value="1"/>
</dbReference>
<dbReference type="STRING" id="1462996.AWM70_06825"/>
<evidence type="ECO:0000313" key="7">
    <source>
        <dbReference type="EMBL" id="ANS74330.1"/>
    </source>
</evidence>